<reference evidence="1" key="1">
    <citation type="journal article" date="2015" name="Nature">
        <title>Complex archaea that bridge the gap between prokaryotes and eukaryotes.</title>
        <authorList>
            <person name="Spang A."/>
            <person name="Saw J.H."/>
            <person name="Jorgensen S.L."/>
            <person name="Zaremba-Niedzwiedzka K."/>
            <person name="Martijn J."/>
            <person name="Lind A.E."/>
            <person name="van Eijk R."/>
            <person name="Schleper C."/>
            <person name="Guy L."/>
            <person name="Ettema T.J."/>
        </authorList>
    </citation>
    <scope>NUCLEOTIDE SEQUENCE</scope>
</reference>
<dbReference type="EMBL" id="LAZR01069262">
    <property type="protein sequence ID" value="KKK48061.1"/>
    <property type="molecule type" value="Genomic_DNA"/>
</dbReference>
<dbReference type="AlphaFoldDB" id="A0A0F8YIZ7"/>
<evidence type="ECO:0000313" key="1">
    <source>
        <dbReference type="EMBL" id="KKK48061.1"/>
    </source>
</evidence>
<accession>A0A0F8YIZ7</accession>
<comment type="caution">
    <text evidence="1">The sequence shown here is derived from an EMBL/GenBank/DDBJ whole genome shotgun (WGS) entry which is preliminary data.</text>
</comment>
<sequence length="123" mass="14261">MNVANKEICCLSCLPERLKEMEKRGYDQALIDRIGRWMGEGVKKRMREELDKILSDSLKWSCKHHPCPEEKGCIECATVRILSLLADEVRGAGNPFGSKEYHEEFNCWDAAERFRDSLLKELK</sequence>
<protein>
    <submittedName>
        <fullName evidence="1">Uncharacterized protein</fullName>
    </submittedName>
</protein>
<name>A0A0F8YIZ7_9ZZZZ</name>
<proteinExistence type="predicted"/>
<organism evidence="1">
    <name type="scientific">marine sediment metagenome</name>
    <dbReference type="NCBI Taxonomy" id="412755"/>
    <lineage>
        <taxon>unclassified sequences</taxon>
        <taxon>metagenomes</taxon>
        <taxon>ecological metagenomes</taxon>
    </lineage>
</organism>
<gene>
    <name evidence="1" type="ORF">LCGC14_3148880</name>
</gene>